<dbReference type="EMBL" id="NSIT01000350">
    <property type="protein sequence ID" value="PJE77842.1"/>
    <property type="molecule type" value="Genomic_DNA"/>
</dbReference>
<dbReference type="SMART" id="SM00248">
    <property type="entry name" value="ANK"/>
    <property type="match status" value="9"/>
</dbReference>
<dbReference type="InterPro" id="IPR002110">
    <property type="entry name" value="Ankyrin_rpt"/>
</dbReference>
<dbReference type="InterPro" id="IPR036770">
    <property type="entry name" value="Ankyrin_rpt-contain_sf"/>
</dbReference>
<proteinExistence type="predicted"/>
<sequence>MTLLKLEQLFLLLIILFFSNYAVTASKKDYYFTCSVNNSPEPLATVCFQNGDFVRVTVSSRMCKHLSPCFNPKTADRSTLPGLIAAIALLHEASIQAENAHATLELKLGKKEQKSHSVYKDNYFQPYQYSWIVDILSEAALKFDLISEANHQEKIDTQIFGGFENWIMFNTPLVNDDNTININDGRYYDAFQFCLNDRVRKITQAEWRYDREDGSYICHEAHSERDISVCGGPEDVRNGWKFFWLPEDRESGKPFMFSFTASTGSKETLVFTSCDQEKYRRVVNTLTTQEDGSSYEDQLTKITDHNKLILKKWKDIKNATEREQFERVKNDLDELRRSLTEHQYGLFLKNYGVMLINIAACFPESENKQIYGAHELMTDLLDNGSTLEATMNSEEMYCWTTDPLTTAVINKRRGTLKFLLERGARPHSNQVYMTALGYAVENKDVDSAKLLLDNGADVNIGGDDTPLTMAARQEDCGMVDLLLQHGANPNITGDKRGFVHGGPLYYAVVRNNLGMLNKFIQAGATDNIGYAETCGALQLAAKLGNIKFIEVLLDAPGVTIINICKEEHDMVTTPLALAARSGQNEAVTLLLNKGALVDGGIIFEAARGGSVEILQKLLLSCSDVNFQTQVGETPISIAAEKKPCNRIHIIGMLLKQGAHLRTPCDPQVCFDYEVLDENNASLILDRSGNCWKHKPRKTLPGKPYIISLLKNTNDSLLVHFLLSKLENKDEKRLHLMHLVLKAAGDKNGTMLLKELLNRYKEECNANFSVVLHGQRISPLAEAVSAGLHKNAIILLEHGADPNGGITVDQRNLSTCPITPYQRAYKNNDQEMLCILRRENADIQLNMSNQSNEKSCHVYVSYSNSGLHDNYNYPIMEW</sequence>
<dbReference type="PANTHER" id="PTHR24198">
    <property type="entry name" value="ANKYRIN REPEAT AND PROTEIN KINASE DOMAIN-CONTAINING PROTEIN"/>
    <property type="match status" value="1"/>
</dbReference>
<dbReference type="PROSITE" id="PS50297">
    <property type="entry name" value="ANK_REP_REGION"/>
    <property type="match status" value="3"/>
</dbReference>
<dbReference type="Pfam" id="PF12796">
    <property type="entry name" value="Ank_2"/>
    <property type="match status" value="2"/>
</dbReference>
<evidence type="ECO:0000256" key="1">
    <source>
        <dbReference type="ARBA" id="ARBA00022737"/>
    </source>
</evidence>
<evidence type="ECO:0000256" key="2">
    <source>
        <dbReference type="ARBA" id="ARBA00023043"/>
    </source>
</evidence>
<comment type="caution">
    <text evidence="3">The sequence shown here is derived from an EMBL/GenBank/DDBJ whole genome shotgun (WGS) entry which is preliminary data.</text>
</comment>
<dbReference type="PANTHER" id="PTHR24198:SF165">
    <property type="entry name" value="ANKYRIN REPEAT-CONTAINING PROTEIN-RELATED"/>
    <property type="match status" value="1"/>
</dbReference>
<accession>A0A2H9T3P7</accession>
<keyword evidence="2" id="KW-0040">ANK repeat</keyword>
<evidence type="ECO:0000313" key="3">
    <source>
        <dbReference type="EMBL" id="PJE77842.1"/>
    </source>
</evidence>
<keyword evidence="1" id="KW-0677">Repeat</keyword>
<dbReference type="Gene3D" id="1.25.40.20">
    <property type="entry name" value="Ankyrin repeat-containing domain"/>
    <property type="match status" value="2"/>
</dbReference>
<reference evidence="3" key="1">
    <citation type="journal article" date="2017" name="Appl. Environ. Microbiol.">
        <title>Molecular characterization of an Endozoicomonas-like organism causing infection in king scallop Pecten maximus L.</title>
        <authorList>
            <person name="Cano I."/>
            <person name="van Aerle R."/>
            <person name="Ross S."/>
            <person name="Verner-Jeffreys D.W."/>
            <person name="Paley R.K."/>
            <person name="Rimmer G."/>
            <person name="Ryder D."/>
            <person name="Hooper P."/>
            <person name="Stone D."/>
            <person name="Feist S.W."/>
        </authorList>
    </citation>
    <scope>NUCLEOTIDE SEQUENCE</scope>
</reference>
<dbReference type="PROSITE" id="PS50088">
    <property type="entry name" value="ANK_REPEAT"/>
    <property type="match status" value="3"/>
</dbReference>
<dbReference type="AlphaFoldDB" id="A0A2H9T3P7"/>
<protein>
    <submittedName>
        <fullName evidence="3">Uncharacterized protein</fullName>
    </submittedName>
</protein>
<gene>
    <name evidence="3" type="ORF">CI610_03228</name>
</gene>
<organism evidence="3">
    <name type="scientific">invertebrate metagenome</name>
    <dbReference type="NCBI Taxonomy" id="1711999"/>
    <lineage>
        <taxon>unclassified sequences</taxon>
        <taxon>metagenomes</taxon>
        <taxon>organismal metagenomes</taxon>
    </lineage>
</organism>
<dbReference type="SUPFAM" id="SSF48403">
    <property type="entry name" value="Ankyrin repeat"/>
    <property type="match status" value="2"/>
</dbReference>
<name>A0A2H9T3P7_9ZZZZ</name>